<name>A0ABP9P0N9_9PSEU</name>
<feature type="signal peptide" evidence="2">
    <location>
        <begin position="1"/>
        <end position="17"/>
    </location>
</feature>
<evidence type="ECO:0008006" key="5">
    <source>
        <dbReference type="Google" id="ProtNLM"/>
    </source>
</evidence>
<reference evidence="4" key="1">
    <citation type="journal article" date="2019" name="Int. J. Syst. Evol. Microbiol.">
        <title>The Global Catalogue of Microorganisms (GCM) 10K type strain sequencing project: providing services to taxonomists for standard genome sequencing and annotation.</title>
        <authorList>
            <consortium name="The Broad Institute Genomics Platform"/>
            <consortium name="The Broad Institute Genome Sequencing Center for Infectious Disease"/>
            <person name="Wu L."/>
            <person name="Ma J."/>
        </authorList>
    </citation>
    <scope>NUCLEOTIDE SEQUENCE [LARGE SCALE GENOMIC DNA]</scope>
    <source>
        <strain evidence="4">JCM 18302</strain>
    </source>
</reference>
<evidence type="ECO:0000313" key="3">
    <source>
        <dbReference type="EMBL" id="GAA5136638.1"/>
    </source>
</evidence>
<organism evidence="3 4">
    <name type="scientific">Pseudonocardia adelaidensis</name>
    <dbReference type="NCBI Taxonomy" id="648754"/>
    <lineage>
        <taxon>Bacteria</taxon>
        <taxon>Bacillati</taxon>
        <taxon>Actinomycetota</taxon>
        <taxon>Actinomycetes</taxon>
        <taxon>Pseudonocardiales</taxon>
        <taxon>Pseudonocardiaceae</taxon>
        <taxon>Pseudonocardia</taxon>
    </lineage>
</organism>
<evidence type="ECO:0000256" key="1">
    <source>
        <dbReference type="SAM" id="MobiDB-lite"/>
    </source>
</evidence>
<feature type="chain" id="PRO_5047358764" description="Secreted protein" evidence="2">
    <location>
        <begin position="18"/>
        <end position="142"/>
    </location>
</feature>
<proteinExistence type="predicted"/>
<feature type="region of interest" description="Disordered" evidence="1">
    <location>
        <begin position="28"/>
        <end position="49"/>
    </location>
</feature>
<gene>
    <name evidence="3" type="ORF">GCM10023320_68020</name>
</gene>
<evidence type="ECO:0000313" key="4">
    <source>
        <dbReference type="Proteomes" id="UP001500804"/>
    </source>
</evidence>
<protein>
    <recommendedName>
        <fullName evidence="5">Secreted protein</fullName>
    </recommendedName>
</protein>
<accession>A0ABP9P0N9</accession>
<dbReference type="RefSeq" id="WP_345610871.1">
    <property type="nucleotide sequence ID" value="NZ_BAABJO010000035.1"/>
</dbReference>
<comment type="caution">
    <text evidence="3">The sequence shown here is derived from an EMBL/GenBank/DDBJ whole genome shotgun (WGS) entry which is preliminary data.</text>
</comment>
<feature type="compositionally biased region" description="Low complexity" evidence="1">
    <location>
        <begin position="28"/>
        <end position="38"/>
    </location>
</feature>
<keyword evidence="2" id="KW-0732">Signal</keyword>
<dbReference type="PROSITE" id="PS51257">
    <property type="entry name" value="PROKAR_LIPOPROTEIN"/>
    <property type="match status" value="1"/>
</dbReference>
<evidence type="ECO:0000256" key="2">
    <source>
        <dbReference type="SAM" id="SignalP"/>
    </source>
</evidence>
<sequence length="142" mass="14375">MVVGRIAAGLLAGFLLAGCTLTATPGTSAPAGAGAQPPTSGPAPAPTAEDVALPWPAATADEATALQEEVDRGAQPWLLDPSEVAIAYASAAHDWPDAEAYPGPDGTSVDVRNANGERLTLSLAQPARHGDDGIWVVTAERR</sequence>
<keyword evidence="4" id="KW-1185">Reference proteome</keyword>
<dbReference type="Proteomes" id="UP001500804">
    <property type="component" value="Unassembled WGS sequence"/>
</dbReference>
<dbReference type="EMBL" id="BAABJO010000035">
    <property type="protein sequence ID" value="GAA5136638.1"/>
    <property type="molecule type" value="Genomic_DNA"/>
</dbReference>